<feature type="domain" description="HTH cro/C1-type" evidence="2">
    <location>
        <begin position="16"/>
        <end position="70"/>
    </location>
</feature>
<accession>A0A1M6WP11</accession>
<dbReference type="PROSITE" id="PS50943">
    <property type="entry name" value="HTH_CROC1"/>
    <property type="match status" value="1"/>
</dbReference>
<evidence type="ECO:0000313" key="3">
    <source>
        <dbReference type="EMBL" id="SHK95421.1"/>
    </source>
</evidence>
<dbReference type="GO" id="GO:0003677">
    <property type="term" value="F:DNA binding"/>
    <property type="evidence" value="ECO:0007669"/>
    <property type="project" value="UniProtKB-KW"/>
</dbReference>
<proteinExistence type="predicted"/>
<keyword evidence="1" id="KW-0238">DNA-binding</keyword>
<evidence type="ECO:0000259" key="2">
    <source>
        <dbReference type="PROSITE" id="PS50943"/>
    </source>
</evidence>
<dbReference type="SMART" id="SM00530">
    <property type="entry name" value="HTH_XRE"/>
    <property type="match status" value="1"/>
</dbReference>
<dbReference type="RefSeq" id="WP_073078047.1">
    <property type="nucleotide sequence ID" value="NZ_FRBL01000001.1"/>
</dbReference>
<dbReference type="Gene3D" id="1.10.260.40">
    <property type="entry name" value="lambda repressor-like DNA-binding domains"/>
    <property type="match status" value="1"/>
</dbReference>
<dbReference type="OrthoDB" id="680346at2"/>
<evidence type="ECO:0000256" key="1">
    <source>
        <dbReference type="ARBA" id="ARBA00023125"/>
    </source>
</evidence>
<dbReference type="AlphaFoldDB" id="A0A1M6WP11"/>
<dbReference type="InterPro" id="IPR050807">
    <property type="entry name" value="TransReg_Diox_bact_type"/>
</dbReference>
<dbReference type="PANTHER" id="PTHR46797">
    <property type="entry name" value="HTH-TYPE TRANSCRIPTIONAL REGULATOR"/>
    <property type="match status" value="1"/>
</dbReference>
<dbReference type="Pfam" id="PF01381">
    <property type="entry name" value="HTH_3"/>
    <property type="match status" value="1"/>
</dbReference>
<name>A0A1M6WP11_9BACT</name>
<dbReference type="STRING" id="1419482.SAMN05444266_101708"/>
<dbReference type="GO" id="GO:0003700">
    <property type="term" value="F:DNA-binding transcription factor activity"/>
    <property type="evidence" value="ECO:0007669"/>
    <property type="project" value="TreeGrafter"/>
</dbReference>
<dbReference type="InterPro" id="IPR010982">
    <property type="entry name" value="Lambda_DNA-bd_dom_sf"/>
</dbReference>
<dbReference type="EMBL" id="FRBL01000001">
    <property type="protein sequence ID" value="SHK95421.1"/>
    <property type="molecule type" value="Genomic_DNA"/>
</dbReference>
<dbReference type="PANTHER" id="PTHR46797:SF1">
    <property type="entry name" value="METHYLPHOSPHONATE SYNTHASE"/>
    <property type="match status" value="1"/>
</dbReference>
<sequence>MPEKNPHITKAFGANLKRLRLARKLTQVDVAFEADMEPSYMTRLENGKTDPSLSTVYALAEALRVSPRELLPELPDN</sequence>
<protein>
    <submittedName>
        <fullName evidence="3">Helix-turn-helix domain-containing protein</fullName>
    </submittedName>
</protein>
<reference evidence="3 4" key="1">
    <citation type="submission" date="2016-11" db="EMBL/GenBank/DDBJ databases">
        <authorList>
            <person name="Jaros S."/>
            <person name="Januszkiewicz K."/>
            <person name="Wedrychowicz H."/>
        </authorList>
    </citation>
    <scope>NUCLEOTIDE SEQUENCE [LARGE SCALE GENOMIC DNA]</scope>
    <source>
        <strain evidence="3 4">DSM 27406</strain>
    </source>
</reference>
<dbReference type="InterPro" id="IPR001387">
    <property type="entry name" value="Cro/C1-type_HTH"/>
</dbReference>
<keyword evidence="4" id="KW-1185">Reference proteome</keyword>
<dbReference type="SUPFAM" id="SSF47413">
    <property type="entry name" value="lambda repressor-like DNA-binding domains"/>
    <property type="match status" value="1"/>
</dbReference>
<dbReference type="CDD" id="cd00093">
    <property type="entry name" value="HTH_XRE"/>
    <property type="match status" value="1"/>
</dbReference>
<dbReference type="Proteomes" id="UP000184420">
    <property type="component" value="Unassembled WGS sequence"/>
</dbReference>
<evidence type="ECO:0000313" key="4">
    <source>
        <dbReference type="Proteomes" id="UP000184420"/>
    </source>
</evidence>
<organism evidence="3 4">
    <name type="scientific">Chitinophaga jiangningensis</name>
    <dbReference type="NCBI Taxonomy" id="1419482"/>
    <lineage>
        <taxon>Bacteria</taxon>
        <taxon>Pseudomonadati</taxon>
        <taxon>Bacteroidota</taxon>
        <taxon>Chitinophagia</taxon>
        <taxon>Chitinophagales</taxon>
        <taxon>Chitinophagaceae</taxon>
        <taxon>Chitinophaga</taxon>
    </lineage>
</organism>
<gene>
    <name evidence="3" type="ORF">SAMN05444266_101708</name>
</gene>
<dbReference type="GO" id="GO:0005829">
    <property type="term" value="C:cytosol"/>
    <property type="evidence" value="ECO:0007669"/>
    <property type="project" value="TreeGrafter"/>
</dbReference>